<evidence type="ECO:0000256" key="1">
    <source>
        <dbReference type="SAM" id="Phobius"/>
    </source>
</evidence>
<sequence length="336" mass="36426">MQLNSVMITLAAVCVSDTAARSFQYHHNTSTQPSSTAVHNTDSQRVSVQSVRQEVILVQSSVDNVEANNISFKGGVKFVVSGHNTSDTVSGPNISVEDTQSVVSEHISSVKVSNSDISEEVSGNNVSGEVSDKISGDVSDYNTSEITKSTINPRNAFHGNKKSTTIYQKAMMNTQRKGKCVSFISNTSTVHEANVTWAVTTISPSTSAPLVRFFWSWEAIMLVSLPGMWLVLLAVLYFLTHSPVGKKLLRRFAPPPDDPNYAERGHGIGYIDGSPGMRRSLTDAEVAAAAQDEGEQAAVNEETLAAGGVKNRVEKRIRIKYAGEETAEQAEVWTKE</sequence>
<organism evidence="3 4">
    <name type="scientific">Cherax quadricarinatus</name>
    <name type="common">Australian red claw crayfish</name>
    <dbReference type="NCBI Taxonomy" id="27406"/>
    <lineage>
        <taxon>Eukaryota</taxon>
        <taxon>Metazoa</taxon>
        <taxon>Ecdysozoa</taxon>
        <taxon>Arthropoda</taxon>
        <taxon>Crustacea</taxon>
        <taxon>Multicrustacea</taxon>
        <taxon>Malacostraca</taxon>
        <taxon>Eumalacostraca</taxon>
        <taxon>Eucarida</taxon>
        <taxon>Decapoda</taxon>
        <taxon>Pleocyemata</taxon>
        <taxon>Astacidea</taxon>
        <taxon>Parastacoidea</taxon>
        <taxon>Parastacidae</taxon>
        <taxon>Cherax</taxon>
    </lineage>
</organism>
<dbReference type="AlphaFoldDB" id="A0AAW0X3H7"/>
<feature type="transmembrane region" description="Helical" evidence="1">
    <location>
        <begin position="214"/>
        <end position="240"/>
    </location>
</feature>
<evidence type="ECO:0000256" key="2">
    <source>
        <dbReference type="SAM" id="SignalP"/>
    </source>
</evidence>
<keyword evidence="2" id="KW-0732">Signal</keyword>
<reference evidence="3" key="2">
    <citation type="submission" date="2024-01" db="EMBL/GenBank/DDBJ databases">
        <authorList>
            <person name="He J."/>
            <person name="Wang M."/>
            <person name="Zheng J."/>
            <person name="Liu Z."/>
        </authorList>
    </citation>
    <scope>NUCLEOTIDE SEQUENCE</scope>
    <source>
        <strain evidence="3">ZL_2023a</strain>
        <tissue evidence="3">Muscle</tissue>
    </source>
</reference>
<protein>
    <submittedName>
        <fullName evidence="3">Uncharacterized protein</fullName>
    </submittedName>
</protein>
<reference evidence="3 4" key="1">
    <citation type="journal article" date="2024" name="BMC Genomics">
        <title>Genome assembly of redclaw crayfish (Cherax quadricarinatus) provides insights into its immune adaptation and hypoxia tolerance.</title>
        <authorList>
            <person name="Liu Z."/>
            <person name="Zheng J."/>
            <person name="Li H."/>
            <person name="Fang K."/>
            <person name="Wang S."/>
            <person name="He J."/>
            <person name="Zhou D."/>
            <person name="Weng S."/>
            <person name="Chi M."/>
            <person name="Gu Z."/>
            <person name="He J."/>
            <person name="Li F."/>
            <person name="Wang M."/>
        </authorList>
    </citation>
    <scope>NUCLEOTIDE SEQUENCE [LARGE SCALE GENOMIC DNA]</scope>
    <source>
        <strain evidence="3">ZL_2023a</strain>
    </source>
</reference>
<feature type="chain" id="PRO_5044717411" evidence="2">
    <location>
        <begin position="21"/>
        <end position="336"/>
    </location>
</feature>
<keyword evidence="4" id="KW-1185">Reference proteome</keyword>
<dbReference type="EMBL" id="JARKIK010000051">
    <property type="protein sequence ID" value="KAK8734112.1"/>
    <property type="molecule type" value="Genomic_DNA"/>
</dbReference>
<proteinExistence type="predicted"/>
<name>A0AAW0X3H7_CHEQU</name>
<feature type="non-terminal residue" evidence="3">
    <location>
        <position position="336"/>
    </location>
</feature>
<dbReference type="Proteomes" id="UP001445076">
    <property type="component" value="Unassembled WGS sequence"/>
</dbReference>
<evidence type="ECO:0000313" key="3">
    <source>
        <dbReference type="EMBL" id="KAK8734112.1"/>
    </source>
</evidence>
<dbReference type="EMBL" id="JARKIK010000051">
    <property type="protein sequence ID" value="KAK8734113.1"/>
    <property type="molecule type" value="Genomic_DNA"/>
</dbReference>
<keyword evidence="1" id="KW-1133">Transmembrane helix</keyword>
<keyword evidence="1" id="KW-0472">Membrane</keyword>
<feature type="signal peptide" evidence="2">
    <location>
        <begin position="1"/>
        <end position="20"/>
    </location>
</feature>
<keyword evidence="1" id="KW-0812">Transmembrane</keyword>
<gene>
    <name evidence="3" type="ORF">OTU49_006024</name>
</gene>
<evidence type="ECO:0000313" key="4">
    <source>
        <dbReference type="Proteomes" id="UP001445076"/>
    </source>
</evidence>
<accession>A0AAW0X3H7</accession>
<comment type="caution">
    <text evidence="3">The sequence shown here is derived from an EMBL/GenBank/DDBJ whole genome shotgun (WGS) entry which is preliminary data.</text>
</comment>